<dbReference type="PROSITE" id="PS51257">
    <property type="entry name" value="PROKAR_LIPOPROTEIN"/>
    <property type="match status" value="1"/>
</dbReference>
<sequence>MGRRTLVVTALAVMALAGCSGTESKSSSGGADVAAPAIAPVPAPAQGNSTPGAKEAAPDQRQNEAQPAGTPSPDRQLVRTADVSLRGEDVEAVLAKVKELAQRESGFVSVENSNSSSGSVTLRVPADRMDALLKGIGEIDGTTLVNRSVKSEDVTEQVVDVESRLATQRASVDRVRALLDRAATTSEITQIEGELTRRQSELESLQRRHDTLKGQVALSTISVTIRKETTAKPAEEDIGFLSALASGWSALVKAFRVIVVVIGAVLPFAAVLGLLGAALWALRKRRRTTKTPAAVPSSE</sequence>
<dbReference type="EMBL" id="PVTF01000003">
    <property type="protein sequence ID" value="PRY43381.1"/>
    <property type="molecule type" value="Genomic_DNA"/>
</dbReference>
<reference evidence="6 7" key="1">
    <citation type="submission" date="2018-03" db="EMBL/GenBank/DDBJ databases">
        <title>Genomic Encyclopedia of Archaeal and Bacterial Type Strains, Phase II (KMG-II): from individual species to whole genera.</title>
        <authorList>
            <person name="Goeker M."/>
        </authorList>
    </citation>
    <scope>NUCLEOTIDE SEQUENCE [LARGE SCALE GENOMIC DNA]</scope>
    <source>
        <strain evidence="6 7">DSM 44720</strain>
    </source>
</reference>
<accession>A0A2T0TCK5</accession>
<keyword evidence="3" id="KW-0472">Membrane</keyword>
<keyword evidence="3" id="KW-1133">Transmembrane helix</keyword>
<proteinExistence type="predicted"/>
<dbReference type="AlphaFoldDB" id="A0A2T0TCK5"/>
<keyword evidence="7" id="KW-1185">Reference proteome</keyword>
<feature type="compositionally biased region" description="Low complexity" evidence="2">
    <location>
        <begin position="31"/>
        <end position="40"/>
    </location>
</feature>
<name>A0A2T0TCK5_9PSEU</name>
<keyword evidence="1" id="KW-0175">Coiled coil</keyword>
<dbReference type="Pfam" id="PF14257">
    <property type="entry name" value="DUF4349"/>
    <property type="match status" value="1"/>
</dbReference>
<gene>
    <name evidence="6" type="ORF">CLV43_103124</name>
</gene>
<evidence type="ECO:0000256" key="4">
    <source>
        <dbReference type="SAM" id="SignalP"/>
    </source>
</evidence>
<protein>
    <submittedName>
        <fullName evidence="6">Uncharacterized protein DUF4349</fullName>
    </submittedName>
</protein>
<feature type="transmembrane region" description="Helical" evidence="3">
    <location>
        <begin position="257"/>
        <end position="282"/>
    </location>
</feature>
<organism evidence="6 7">
    <name type="scientific">Umezawaea tangerina</name>
    <dbReference type="NCBI Taxonomy" id="84725"/>
    <lineage>
        <taxon>Bacteria</taxon>
        <taxon>Bacillati</taxon>
        <taxon>Actinomycetota</taxon>
        <taxon>Actinomycetes</taxon>
        <taxon>Pseudonocardiales</taxon>
        <taxon>Pseudonocardiaceae</taxon>
        <taxon>Umezawaea</taxon>
    </lineage>
</organism>
<keyword evidence="4" id="KW-0732">Signal</keyword>
<evidence type="ECO:0000256" key="3">
    <source>
        <dbReference type="SAM" id="Phobius"/>
    </source>
</evidence>
<evidence type="ECO:0000256" key="1">
    <source>
        <dbReference type="SAM" id="Coils"/>
    </source>
</evidence>
<feature type="region of interest" description="Disordered" evidence="2">
    <location>
        <begin position="20"/>
        <end position="77"/>
    </location>
</feature>
<feature type="chain" id="PRO_5038992340" evidence="4">
    <location>
        <begin position="18"/>
        <end position="299"/>
    </location>
</feature>
<evidence type="ECO:0000313" key="6">
    <source>
        <dbReference type="EMBL" id="PRY43381.1"/>
    </source>
</evidence>
<evidence type="ECO:0000259" key="5">
    <source>
        <dbReference type="Pfam" id="PF14257"/>
    </source>
</evidence>
<dbReference type="OrthoDB" id="186919at2"/>
<keyword evidence="3" id="KW-0812">Transmembrane</keyword>
<dbReference type="InterPro" id="IPR025645">
    <property type="entry name" value="DUF4349"/>
</dbReference>
<feature type="signal peptide" evidence="4">
    <location>
        <begin position="1"/>
        <end position="17"/>
    </location>
</feature>
<feature type="coiled-coil region" evidence="1">
    <location>
        <begin position="188"/>
        <end position="215"/>
    </location>
</feature>
<evidence type="ECO:0000256" key="2">
    <source>
        <dbReference type="SAM" id="MobiDB-lite"/>
    </source>
</evidence>
<comment type="caution">
    <text evidence="6">The sequence shown here is derived from an EMBL/GenBank/DDBJ whole genome shotgun (WGS) entry which is preliminary data.</text>
</comment>
<evidence type="ECO:0000313" key="7">
    <source>
        <dbReference type="Proteomes" id="UP000239494"/>
    </source>
</evidence>
<dbReference type="Proteomes" id="UP000239494">
    <property type="component" value="Unassembled WGS sequence"/>
</dbReference>
<dbReference type="RefSeq" id="WP_106186971.1">
    <property type="nucleotide sequence ID" value="NZ_PVTF01000003.1"/>
</dbReference>
<feature type="domain" description="DUF4349" evidence="5">
    <location>
        <begin position="75"/>
        <end position="280"/>
    </location>
</feature>